<evidence type="ECO:0000313" key="6">
    <source>
        <dbReference type="EMBL" id="WFD41150.1"/>
    </source>
</evidence>
<feature type="transmembrane region" description="Helical" evidence="1">
    <location>
        <begin position="275"/>
        <end position="295"/>
    </location>
</feature>
<evidence type="ECO:0000259" key="2">
    <source>
        <dbReference type="Pfam" id="PF10277"/>
    </source>
</evidence>
<dbReference type="GeneID" id="85227796"/>
<dbReference type="Pfam" id="PF23226">
    <property type="entry name" value="Exo_endo_phos_PGAP2IP"/>
    <property type="match status" value="1"/>
</dbReference>
<feature type="transmembrane region" description="Helical" evidence="1">
    <location>
        <begin position="186"/>
        <end position="203"/>
    </location>
</feature>
<feature type="transmembrane region" description="Helical" evidence="1">
    <location>
        <begin position="114"/>
        <end position="133"/>
    </location>
</feature>
<dbReference type="InterPro" id="IPR036691">
    <property type="entry name" value="Endo/exonu/phosph_ase_sf"/>
</dbReference>
<dbReference type="InterPro" id="IPR051916">
    <property type="entry name" value="GPI-anchor_lipid_remodeler"/>
</dbReference>
<dbReference type="Gene3D" id="3.60.10.10">
    <property type="entry name" value="Endonuclease/exonuclease/phosphatase"/>
    <property type="match status" value="1"/>
</dbReference>
<dbReference type="Pfam" id="PF10277">
    <property type="entry name" value="Frag1"/>
    <property type="match status" value="1"/>
</dbReference>
<reference evidence="6" key="1">
    <citation type="submission" date="2023-03" db="EMBL/GenBank/DDBJ databases">
        <title>Mating type loci evolution in Malassezia.</title>
        <authorList>
            <person name="Coelho M.A."/>
        </authorList>
    </citation>
    <scope>NUCLEOTIDE SEQUENCE</scope>
    <source>
        <strain evidence="6">CBS 9431</strain>
    </source>
</reference>
<keyword evidence="1" id="KW-0812">Transmembrane</keyword>
<dbReference type="AlphaFoldDB" id="A0AAF0F5G2"/>
<feature type="transmembrane region" description="Helical" evidence="1">
    <location>
        <begin position="508"/>
        <end position="528"/>
    </location>
</feature>
<keyword evidence="1" id="KW-1133">Transmembrane helix</keyword>
<feature type="transmembrane region" description="Helical" evidence="1">
    <location>
        <begin position="307"/>
        <end position="328"/>
    </location>
</feature>
<dbReference type="GO" id="GO:0016020">
    <property type="term" value="C:membrane"/>
    <property type="evidence" value="ECO:0007669"/>
    <property type="project" value="GOC"/>
</dbReference>
<feature type="transmembrane region" description="Helical" evidence="1">
    <location>
        <begin position="365"/>
        <end position="384"/>
    </location>
</feature>
<dbReference type="InterPro" id="IPR053912">
    <property type="entry name" value="PGAP2IP_TM_1nd"/>
</dbReference>
<dbReference type="InterPro" id="IPR019402">
    <property type="entry name" value="CWH43_N"/>
</dbReference>
<dbReference type="GO" id="GO:0006506">
    <property type="term" value="P:GPI anchor biosynthetic process"/>
    <property type="evidence" value="ECO:0007669"/>
    <property type="project" value="TreeGrafter"/>
</dbReference>
<proteinExistence type="predicted"/>
<evidence type="ECO:0000259" key="4">
    <source>
        <dbReference type="Pfam" id="PF23022"/>
    </source>
</evidence>
<evidence type="ECO:0000259" key="5">
    <source>
        <dbReference type="Pfam" id="PF23226"/>
    </source>
</evidence>
<evidence type="ECO:0000259" key="3">
    <source>
        <dbReference type="Pfam" id="PF23021"/>
    </source>
</evidence>
<feature type="domain" description="CWH43-like N-terminal" evidence="2">
    <location>
        <begin position="23"/>
        <end position="241"/>
    </location>
</feature>
<feature type="transmembrane region" description="Helical" evidence="1">
    <location>
        <begin position="557"/>
        <end position="576"/>
    </location>
</feature>
<feature type="domain" description="PGAP2IP C-terminal nuclease-like" evidence="5">
    <location>
        <begin position="696"/>
        <end position="922"/>
    </location>
</feature>
<dbReference type="GO" id="GO:0031505">
    <property type="term" value="P:fungal-type cell wall organization"/>
    <property type="evidence" value="ECO:0007669"/>
    <property type="project" value="TreeGrafter"/>
</dbReference>
<dbReference type="Proteomes" id="UP001217754">
    <property type="component" value="Chromosome 9"/>
</dbReference>
<feature type="transmembrane region" description="Helical" evidence="1">
    <location>
        <begin position="623"/>
        <end position="641"/>
    </location>
</feature>
<dbReference type="PANTHER" id="PTHR14859">
    <property type="entry name" value="CALCOFLUOR WHITE HYPERSENSITIVE PROTEIN PRECURSOR"/>
    <property type="match status" value="1"/>
</dbReference>
<dbReference type="RefSeq" id="XP_060124047.1">
    <property type="nucleotide sequence ID" value="XM_060268064.1"/>
</dbReference>
<feature type="transmembrane region" description="Helical" evidence="1">
    <location>
        <begin position="588"/>
        <end position="611"/>
    </location>
</feature>
<evidence type="ECO:0000256" key="1">
    <source>
        <dbReference type="SAM" id="Phobius"/>
    </source>
</evidence>
<keyword evidence="7" id="KW-1185">Reference proteome</keyword>
<accession>A0AAF0F5G2</accession>
<dbReference type="InterPro" id="IPR053911">
    <property type="entry name" value="PGAP2IP_TM_2nd"/>
</dbReference>
<dbReference type="InterPro" id="IPR057315">
    <property type="entry name" value="Exo_endo_phos_PGAP2IP_C"/>
</dbReference>
<protein>
    <submittedName>
        <fullName evidence="6">Protein cwh43</fullName>
    </submittedName>
</protein>
<feature type="transmembrane region" description="Helical" evidence="1">
    <location>
        <begin position="535"/>
        <end position="551"/>
    </location>
</feature>
<feature type="transmembrane region" description="Helical" evidence="1">
    <location>
        <begin position="396"/>
        <end position="413"/>
    </location>
</feature>
<feature type="domain" description="PGAP2IP second transmembrane" evidence="3">
    <location>
        <begin position="470"/>
        <end position="642"/>
    </location>
</feature>
<feature type="domain" description="PGAP2IP first transmembrane" evidence="4">
    <location>
        <begin position="281"/>
        <end position="442"/>
    </location>
</feature>
<organism evidence="6 7">
    <name type="scientific">Malassezia japonica</name>
    <dbReference type="NCBI Taxonomy" id="223818"/>
    <lineage>
        <taxon>Eukaryota</taxon>
        <taxon>Fungi</taxon>
        <taxon>Dikarya</taxon>
        <taxon>Basidiomycota</taxon>
        <taxon>Ustilaginomycotina</taxon>
        <taxon>Malasseziomycetes</taxon>
        <taxon>Malasseziales</taxon>
        <taxon>Malasseziaceae</taxon>
        <taxon>Malassezia</taxon>
    </lineage>
</organism>
<dbReference type="PANTHER" id="PTHR14859:SF1">
    <property type="entry name" value="PGAP2-INTERACTING PROTEIN"/>
    <property type="match status" value="1"/>
</dbReference>
<feature type="transmembrane region" description="Helical" evidence="1">
    <location>
        <begin position="662"/>
        <end position="680"/>
    </location>
</feature>
<dbReference type="SUPFAM" id="SSF56219">
    <property type="entry name" value="DNase I-like"/>
    <property type="match status" value="1"/>
</dbReference>
<feature type="transmembrane region" description="Helical" evidence="1">
    <location>
        <begin position="21"/>
        <end position="50"/>
    </location>
</feature>
<evidence type="ECO:0000313" key="7">
    <source>
        <dbReference type="Proteomes" id="UP001217754"/>
    </source>
</evidence>
<dbReference type="Pfam" id="PF23021">
    <property type="entry name" value="6TM_2nd_PGAP2IP"/>
    <property type="match status" value="1"/>
</dbReference>
<dbReference type="EMBL" id="CP119966">
    <property type="protein sequence ID" value="WFD41150.1"/>
    <property type="molecule type" value="Genomic_DNA"/>
</dbReference>
<dbReference type="GO" id="GO:0005783">
    <property type="term" value="C:endoplasmic reticulum"/>
    <property type="evidence" value="ECO:0007669"/>
    <property type="project" value="TreeGrafter"/>
</dbReference>
<feature type="transmembrane region" description="Helical" evidence="1">
    <location>
        <begin position="82"/>
        <end position="107"/>
    </location>
</feature>
<dbReference type="FunFam" id="3.60.10.10:FF:000100">
    <property type="entry name" value="Unplaced genomic scaffold supercont2.12, whole genome shotgun sequence"/>
    <property type="match status" value="1"/>
</dbReference>
<dbReference type="Pfam" id="PF23022">
    <property type="entry name" value="6TM_1st_PGAP2IP"/>
    <property type="match status" value="1"/>
</dbReference>
<name>A0AAF0F5G2_9BASI</name>
<feature type="transmembrane region" description="Helical" evidence="1">
    <location>
        <begin position="145"/>
        <end position="165"/>
    </location>
</feature>
<gene>
    <name evidence="6" type="primary">CWH43</name>
    <name evidence="6" type="ORF">MJAP1_004145</name>
</gene>
<keyword evidence="1" id="KW-0472">Membrane</keyword>
<feature type="transmembrane region" description="Helical" evidence="1">
    <location>
        <begin position="466"/>
        <end position="488"/>
    </location>
</feature>
<sequence length="978" mass="108493">MTRSKMVEPREAGRARASWSCSASWVAIAHTVLGYSAFAAALVVCLALHYHRVVKNHVAGWPDEYWPSVSATIGDWFPERNLFQVLVAVTSGPRFALVGLCGLLAALQGRPKRAAFLLVVGILRTFSCGGWIFVTSSDHALLHDVTMGLYIGLTPIWMAACFLSLAPAPDSKHAEAHQLAQRVRTYAAIAFYSCTPFMVRLYLRHRRDNVKGAYTDYAMFEWLLVVFDVLFDMGSVWDLKRFTVKISYDDTPAAEKEAPPPAPETPVWVSVVSRTYLACTAWSSMSCLISLIFYFSVSNMAAEGLELLVLAQSIGLFVVSFTPVRRWLVKGSEVETLPPYQQAVLWLVSFTTIATYCMGDDLTRLVVNAGCSALLAVISALDWATAWQAGRMDESATIWLMGFLMLVVARYWNHANSPLWPFLDASNGGQHVPGLVLGLLSLVPVVRQSPPAAPVRRRPEAIPYGGVRFAISALALGAWLCTMQTLLSDSGTVIAWGWTGYPVRGPRAVEHGVLVILAFAGGTLAALYRPRLGTAPLTVVLYGVGTAVLFYCDNWLGFLGGLAVAFTLPTMGLPLLQAALSHDPFAMLFSVWTIYTTLAFLGVLTVAYAFLPGAYIMREHTGAVLLLQYVLVAAGLGNARSAHVAERLAVQASTYRCAFRKAACALLAALVVLASVVPFWRHVPPRAIVPHYPEHKVLTAGIWTVHFGFDQLMRDSTRRMTSILKELKMDVIGLLETDLHRPAFANRDLTQYLAQELGMYADLGPSPKKHTWGAVLLSKFPIINSTHHLLPSPHGELAPAVSAYLDVFGTPVHVIVSHNGQEEDVLDRELQTKEIARILRESYPRPALFLGYVVTQPHARRPAPYEILFYDGGLMDVDQEDFDRWCQYLGYRAVERVGYARVSRYTVTDTELQTFKVHIPEYTVPPNRDLRPQRVPYNEPPDEPWAYPTSLIKPNGWLNAMHMYGPRLYPQYFRKVEV</sequence>